<dbReference type="RefSeq" id="XP_013077166.2">
    <property type="nucleotide sequence ID" value="XM_013221712.2"/>
</dbReference>
<dbReference type="VEuPathDB" id="VectorBase:BGLB006219"/>
<dbReference type="FunFam" id="3.30.200.20:FF:000264">
    <property type="entry name" value="Protein-ribulosamine 3-kinase, chloroplastic"/>
    <property type="match status" value="1"/>
</dbReference>
<keyword evidence="6" id="KW-0067">ATP-binding</keyword>
<dbReference type="RefSeq" id="XP_013077165.2">
    <property type="nucleotide sequence ID" value="XM_013221711.2"/>
</dbReference>
<keyword evidence="4" id="KW-0547">Nucleotide-binding</keyword>
<evidence type="ECO:0000256" key="7">
    <source>
        <dbReference type="ARBA" id="ARBA00048655"/>
    </source>
</evidence>
<evidence type="ECO:0000256" key="6">
    <source>
        <dbReference type="ARBA" id="ARBA00022840"/>
    </source>
</evidence>
<name>A0A2C9JQ38_BIOGL</name>
<evidence type="ECO:0000256" key="5">
    <source>
        <dbReference type="ARBA" id="ARBA00022777"/>
    </source>
</evidence>
<evidence type="ECO:0000256" key="9">
    <source>
        <dbReference type="PIRNR" id="PIRNR006221"/>
    </source>
</evidence>
<dbReference type="AlphaFoldDB" id="A0A2C9JQ38"/>
<dbReference type="EnsemblMetazoa" id="BGLB006219-RB">
    <property type="protein sequence ID" value="BGLB006219-PB"/>
    <property type="gene ID" value="BGLB006219"/>
</dbReference>
<dbReference type="Pfam" id="PF03881">
    <property type="entry name" value="Fructosamin_kin"/>
    <property type="match status" value="1"/>
</dbReference>
<dbReference type="InterPro" id="IPR011009">
    <property type="entry name" value="Kinase-like_dom_sf"/>
</dbReference>
<dbReference type="EnsemblMetazoa" id="BGLB006219-RF">
    <property type="protein sequence ID" value="BGLB006219-PF"/>
    <property type="gene ID" value="BGLB006219"/>
</dbReference>
<dbReference type="Gene3D" id="3.30.200.20">
    <property type="entry name" value="Phosphorylase Kinase, domain 1"/>
    <property type="match status" value="1"/>
</dbReference>
<evidence type="ECO:0000256" key="1">
    <source>
        <dbReference type="ARBA" id="ARBA00009460"/>
    </source>
</evidence>
<dbReference type="EnsemblMetazoa" id="BGLB006219-RE">
    <property type="protein sequence ID" value="BGLB006219-PE"/>
    <property type="gene ID" value="BGLB006219"/>
</dbReference>
<dbReference type="RefSeq" id="XP_013077167.2">
    <property type="nucleotide sequence ID" value="XM_013221713.2"/>
</dbReference>
<dbReference type="GO" id="GO:0016301">
    <property type="term" value="F:kinase activity"/>
    <property type="evidence" value="ECO:0007669"/>
    <property type="project" value="UniProtKB-UniRule"/>
</dbReference>
<dbReference type="KEGG" id="bgt:106063368"/>
<evidence type="ECO:0000256" key="3">
    <source>
        <dbReference type="ARBA" id="ARBA00022679"/>
    </source>
</evidence>
<proteinExistence type="inferred from homology"/>
<organism evidence="10 12">
    <name type="scientific">Biomphalaria glabrata</name>
    <name type="common">Bloodfluke planorb</name>
    <name type="synonym">Freshwater snail</name>
    <dbReference type="NCBI Taxonomy" id="6526"/>
    <lineage>
        <taxon>Eukaryota</taxon>
        <taxon>Metazoa</taxon>
        <taxon>Spiralia</taxon>
        <taxon>Lophotrochozoa</taxon>
        <taxon>Mollusca</taxon>
        <taxon>Gastropoda</taxon>
        <taxon>Heterobranchia</taxon>
        <taxon>Euthyneura</taxon>
        <taxon>Panpulmonata</taxon>
        <taxon>Hygrophila</taxon>
        <taxon>Lymnaeoidea</taxon>
        <taxon>Planorbidae</taxon>
        <taxon>Biomphalaria</taxon>
    </lineage>
</organism>
<dbReference type="EnsemblMetazoa" id="BGLB006219-RH">
    <property type="protein sequence ID" value="BGLB006219-PH"/>
    <property type="gene ID" value="BGLB006219"/>
</dbReference>
<dbReference type="EnsemblMetazoa" id="BGLB006219-RD">
    <property type="protein sequence ID" value="BGLB006219-PD"/>
    <property type="gene ID" value="BGLB006219"/>
</dbReference>
<dbReference type="STRING" id="6526.A0A2C9JQ38"/>
<evidence type="ECO:0000313" key="11">
    <source>
        <dbReference type="EnsemblMetazoa" id="BGLB006219-PE"/>
    </source>
</evidence>
<reference evidence="10" key="3">
    <citation type="submission" date="2020-05" db="UniProtKB">
        <authorList>
            <consortium name="EnsemblMetazoa"/>
        </authorList>
    </citation>
    <scope>IDENTIFICATION</scope>
    <source>
        <strain evidence="10">BB02</strain>
    </source>
</reference>
<dbReference type="GO" id="GO:0102193">
    <property type="term" value="F:protein-ribulosamine 3-kinase activity"/>
    <property type="evidence" value="ECO:0007669"/>
    <property type="project" value="UniProtKB-EC"/>
</dbReference>
<comment type="similarity">
    <text evidence="1 9">Belongs to the fructosamine kinase family.</text>
</comment>
<dbReference type="PIRSF" id="PIRSF006221">
    <property type="entry name" value="Ketosamine-3-kinase"/>
    <property type="match status" value="1"/>
</dbReference>
<dbReference type="GO" id="GO:0005829">
    <property type="term" value="C:cytosol"/>
    <property type="evidence" value="ECO:0007669"/>
    <property type="project" value="UniProtKB-ARBA"/>
</dbReference>
<dbReference type="PANTHER" id="PTHR12149">
    <property type="entry name" value="FRUCTOSAMINE 3 KINASE-RELATED PROTEIN"/>
    <property type="match status" value="1"/>
</dbReference>
<dbReference type="OrthoDB" id="5772781at2759"/>
<reference evidence="11" key="2">
    <citation type="submission" date="2013-03" db="EMBL/GenBank/DDBJ databases">
        <title>Sequence assembly of the Biomphalaria glabrata genome version 4.3.</title>
        <authorList>
            <person name="Warren W."/>
            <person name="Wilson R.K."/>
            <person name="Hillier L.W."/>
            <person name="Minx P."/>
        </authorList>
    </citation>
    <scope>NUCLEOTIDE SEQUENCE</scope>
    <source>
        <strain evidence="11">BB02</strain>
    </source>
</reference>
<evidence type="ECO:0000313" key="12">
    <source>
        <dbReference type="Proteomes" id="UP000076420"/>
    </source>
</evidence>
<dbReference type="EC" id="2.7.1.172" evidence="2"/>
<dbReference type="Proteomes" id="UP000076420">
    <property type="component" value="Unassembled WGS sequence"/>
</dbReference>
<reference evidence="11" key="1">
    <citation type="journal article" date="2004" name="J. Parasitol.">
        <title>The mitochondrial genome of Biomphalaria glabrata (Gastropoda: Basommatophora), intermediate host of Schistosoma mansoni.</title>
        <authorList>
            <person name="DeJong R.J."/>
            <person name="Emery A.M."/>
            <person name="Adema C.M."/>
        </authorList>
    </citation>
    <scope>NUCLEOTIDE SEQUENCE</scope>
    <source>
        <strain evidence="11">BB02</strain>
    </source>
</reference>
<evidence type="ECO:0000313" key="10">
    <source>
        <dbReference type="EnsemblMetazoa" id="BGLB006219-PB"/>
    </source>
</evidence>
<dbReference type="FunFam" id="3.90.1200.10:FF:000003">
    <property type="entry name" value="fructosamine-3-kinase isoform X1"/>
    <property type="match status" value="1"/>
</dbReference>
<dbReference type="PANTHER" id="PTHR12149:SF8">
    <property type="entry name" value="PROTEIN-RIBULOSAMINE 3-KINASE"/>
    <property type="match status" value="1"/>
</dbReference>
<dbReference type="RefSeq" id="XP_013077172.2">
    <property type="nucleotide sequence ID" value="XM_013221718.2"/>
</dbReference>
<comment type="catalytic activity">
    <reaction evidence="8">
        <text>N(6)-(D-psicosyl)-L-lysyl-[protein] + ATP = N(6)-(3-O-phospho-D-psicosyl)-L-lysyl-[protein] + ADP + H(+)</text>
        <dbReference type="Rhea" id="RHEA:61392"/>
        <dbReference type="Rhea" id="RHEA-COMP:15796"/>
        <dbReference type="Rhea" id="RHEA-COMP:15797"/>
        <dbReference type="ChEBI" id="CHEBI:15378"/>
        <dbReference type="ChEBI" id="CHEBI:30616"/>
        <dbReference type="ChEBI" id="CHEBI:144621"/>
        <dbReference type="ChEBI" id="CHEBI:144622"/>
        <dbReference type="ChEBI" id="CHEBI:456216"/>
    </reaction>
    <physiologicalReaction direction="left-to-right" evidence="8">
        <dbReference type="Rhea" id="RHEA:61393"/>
    </physiologicalReaction>
</comment>
<dbReference type="RefSeq" id="XP_013077169.2">
    <property type="nucleotide sequence ID" value="XM_013221715.2"/>
</dbReference>
<keyword evidence="5 9" id="KW-0418">Kinase</keyword>
<sequence>MSSTEELLKHELELHWIKGTGKSGGGCINEGTAYDTDKGLIFVKYNSKPEAFQMFEGEYESLAALKTADLVKVPSPIKVLRNPKGGAMLVMDYIDMQGLSLHAAKLGEQMARLHLINKGLKEKAVSKQQSLHYKVDYSCYVTHFGFPVTTCCGYLPQDNNWMDNWLDFFARKIDQHVRWAEEKYNDRDVGQEWSSLLPKLPKLFLDLDIVPALLHGDLWGGNAAETDEDPVIFDPASFYGHSEYDLAISKMFGGFGQTYFNSYHNLIPKQQGFNDRQDLYMMFHYFNHWNHFDGGYKISTIRLMHDLNRKLSS</sequence>
<accession>A0A2C9JQ38</accession>
<dbReference type="SUPFAM" id="SSF56112">
    <property type="entry name" value="Protein kinase-like (PK-like)"/>
    <property type="match status" value="1"/>
</dbReference>
<gene>
    <name evidence="10" type="primary">106063368</name>
</gene>
<keyword evidence="3 9" id="KW-0808">Transferase</keyword>
<dbReference type="VEuPathDB" id="VectorBase:BGLAX_044191"/>
<evidence type="ECO:0000256" key="8">
    <source>
        <dbReference type="ARBA" id="ARBA00050767"/>
    </source>
</evidence>
<dbReference type="EnsemblMetazoa" id="BGLB006219-RG">
    <property type="protein sequence ID" value="BGLB006219-PG"/>
    <property type="gene ID" value="BGLB006219"/>
</dbReference>
<evidence type="ECO:0000256" key="4">
    <source>
        <dbReference type="ARBA" id="ARBA00022741"/>
    </source>
</evidence>
<dbReference type="GO" id="GO:0005524">
    <property type="term" value="F:ATP binding"/>
    <property type="evidence" value="ECO:0007669"/>
    <property type="project" value="UniProtKB-KW"/>
</dbReference>
<dbReference type="Gene3D" id="3.90.1200.10">
    <property type="match status" value="1"/>
</dbReference>
<protein>
    <recommendedName>
        <fullName evidence="2">protein-ribulosamine 3-kinase</fullName>
        <ecNumber evidence="2">2.7.1.172</ecNumber>
    </recommendedName>
</protein>
<evidence type="ECO:0000256" key="2">
    <source>
        <dbReference type="ARBA" id="ARBA00011961"/>
    </source>
</evidence>
<dbReference type="InterPro" id="IPR016477">
    <property type="entry name" value="Fructo-/Ketosamine-3-kinase"/>
</dbReference>
<dbReference type="EnsemblMetazoa" id="BGLB006219-RC">
    <property type="protein sequence ID" value="BGLB006219-PC"/>
    <property type="gene ID" value="BGLB006219"/>
</dbReference>
<comment type="catalytic activity">
    <reaction evidence="7">
        <text>N(6)-D-ribulosyl-L-lysyl-[protein] + ATP = N(6)-(3-O-phospho-D-ribulosyl)-L-lysyl-[protein] + ADP + H(+)</text>
        <dbReference type="Rhea" id="RHEA:48432"/>
        <dbReference type="Rhea" id="RHEA-COMP:12103"/>
        <dbReference type="Rhea" id="RHEA-COMP:12104"/>
        <dbReference type="ChEBI" id="CHEBI:15378"/>
        <dbReference type="ChEBI" id="CHEBI:30616"/>
        <dbReference type="ChEBI" id="CHEBI:90418"/>
        <dbReference type="ChEBI" id="CHEBI:90420"/>
        <dbReference type="ChEBI" id="CHEBI:456216"/>
        <dbReference type="EC" id="2.7.1.172"/>
    </reaction>
    <physiologicalReaction direction="left-to-right" evidence="7">
        <dbReference type="Rhea" id="RHEA:48433"/>
    </physiologicalReaction>
</comment>